<proteinExistence type="predicted"/>
<evidence type="ECO:0000256" key="3">
    <source>
        <dbReference type="ARBA" id="ARBA00023242"/>
    </source>
</evidence>
<keyword evidence="2" id="KW-0238">DNA-binding</keyword>
<evidence type="ECO:0000256" key="1">
    <source>
        <dbReference type="ARBA" id="ARBA00004123"/>
    </source>
</evidence>
<reference evidence="5" key="1">
    <citation type="submission" date="2021-03" db="EMBL/GenBank/DDBJ databases">
        <authorList>
            <consortium name="Genoscope - CEA"/>
            <person name="William W."/>
        </authorList>
    </citation>
    <scope>NUCLEOTIDE SEQUENCE</scope>
    <source>
        <strain evidence="5">Doubled-haploid Pahang</strain>
    </source>
</reference>
<keyword evidence="7" id="KW-1185">Reference proteome</keyword>
<dbReference type="Proteomes" id="UP000012960">
    <property type="component" value="Unplaced"/>
</dbReference>
<dbReference type="InterPro" id="IPR001005">
    <property type="entry name" value="SANT/Myb"/>
</dbReference>
<keyword evidence="3" id="KW-0539">Nucleus</keyword>
<name>A0A804J4T1_MUSAM</name>
<dbReference type="PANTHER" id="PTHR10641">
    <property type="entry name" value="MYB FAMILY TRANSCRIPTION FACTOR"/>
    <property type="match status" value="1"/>
</dbReference>
<dbReference type="PANTHER" id="PTHR10641:SF1387">
    <property type="entry name" value="OS08G0486300 PROTEIN"/>
    <property type="match status" value="1"/>
</dbReference>
<protein>
    <submittedName>
        <fullName evidence="5">(wild Malaysian banana) hypothetical protein</fullName>
    </submittedName>
</protein>
<gene>
    <name evidence="5" type="ORF">GSMUA_267700.1</name>
</gene>
<dbReference type="SUPFAM" id="SSF46689">
    <property type="entry name" value="Homeodomain-like"/>
    <property type="match status" value="1"/>
</dbReference>
<dbReference type="OMA" id="HWELLVC"/>
<dbReference type="PROSITE" id="PS50090">
    <property type="entry name" value="MYB_LIKE"/>
    <property type="match status" value="1"/>
</dbReference>
<reference evidence="6" key="2">
    <citation type="submission" date="2021-05" db="UniProtKB">
        <authorList>
            <consortium name="EnsemblPlants"/>
        </authorList>
    </citation>
    <scope>IDENTIFICATION</scope>
    <source>
        <strain evidence="6">subsp. malaccensis</strain>
    </source>
</reference>
<organism evidence="6 7">
    <name type="scientific">Musa acuminata subsp. malaccensis</name>
    <name type="common">Wild banana</name>
    <name type="synonym">Musa malaccensis</name>
    <dbReference type="NCBI Taxonomy" id="214687"/>
    <lineage>
        <taxon>Eukaryota</taxon>
        <taxon>Viridiplantae</taxon>
        <taxon>Streptophyta</taxon>
        <taxon>Embryophyta</taxon>
        <taxon>Tracheophyta</taxon>
        <taxon>Spermatophyta</taxon>
        <taxon>Magnoliopsida</taxon>
        <taxon>Liliopsida</taxon>
        <taxon>Zingiberales</taxon>
        <taxon>Musaceae</taxon>
        <taxon>Musa</taxon>
    </lineage>
</organism>
<dbReference type="AlphaFoldDB" id="A0A804J4T1"/>
<sequence>METPKKMILVTYIREHGAGSSWKDLSKNAGLQRSGRSCCSCWLNYLQPGLKHGNFTEEEDKIIHSPQQHWELLVCDCFYAAWKNSPSYKELLEHQDEKAAKEKKTYQEQLTHHK</sequence>
<dbReference type="EnsemblPlants" id="Ma05_t15630.1">
    <property type="protein sequence ID" value="Ma05_p15630.1"/>
    <property type="gene ID" value="Ma05_g15630"/>
</dbReference>
<dbReference type="InParanoid" id="A0A804J4T1"/>
<evidence type="ECO:0000313" key="6">
    <source>
        <dbReference type="EnsemblPlants" id="Ma05_p15630.1"/>
    </source>
</evidence>
<dbReference type="GO" id="GO:0005634">
    <property type="term" value="C:nucleus"/>
    <property type="evidence" value="ECO:0007669"/>
    <property type="project" value="UniProtKB-SubCell"/>
</dbReference>
<evidence type="ECO:0000313" key="7">
    <source>
        <dbReference type="Proteomes" id="UP000012960"/>
    </source>
</evidence>
<evidence type="ECO:0000313" key="5">
    <source>
        <dbReference type="EMBL" id="CAG1838593.1"/>
    </source>
</evidence>
<dbReference type="InterPro" id="IPR015495">
    <property type="entry name" value="Myb_TF_plants"/>
</dbReference>
<dbReference type="EMBL" id="HG996470">
    <property type="protein sequence ID" value="CAG1838593.1"/>
    <property type="molecule type" value="Genomic_DNA"/>
</dbReference>
<dbReference type="Pfam" id="PF13921">
    <property type="entry name" value="Myb_DNA-bind_6"/>
    <property type="match status" value="1"/>
</dbReference>
<feature type="domain" description="Myb-like" evidence="4">
    <location>
        <begin position="1"/>
        <end position="46"/>
    </location>
</feature>
<dbReference type="Gene3D" id="1.10.10.60">
    <property type="entry name" value="Homeodomain-like"/>
    <property type="match status" value="1"/>
</dbReference>
<dbReference type="Gramene" id="Ma05_t15630.1">
    <property type="protein sequence ID" value="Ma05_p15630.1"/>
    <property type="gene ID" value="Ma05_g15630"/>
</dbReference>
<accession>A0A804J4T1</accession>
<dbReference type="GO" id="GO:0003677">
    <property type="term" value="F:DNA binding"/>
    <property type="evidence" value="ECO:0007669"/>
    <property type="project" value="UniProtKB-KW"/>
</dbReference>
<evidence type="ECO:0000256" key="2">
    <source>
        <dbReference type="ARBA" id="ARBA00023125"/>
    </source>
</evidence>
<evidence type="ECO:0000259" key="4">
    <source>
        <dbReference type="PROSITE" id="PS50090"/>
    </source>
</evidence>
<comment type="subcellular location">
    <subcellularLocation>
        <location evidence="1">Nucleus</location>
    </subcellularLocation>
</comment>
<dbReference type="InterPro" id="IPR009057">
    <property type="entry name" value="Homeodomain-like_sf"/>
</dbReference>